<evidence type="ECO:0000256" key="4">
    <source>
        <dbReference type="ARBA" id="ARBA00023136"/>
    </source>
</evidence>
<proteinExistence type="inferred from homology"/>
<reference evidence="7 8" key="1">
    <citation type="journal article" date="2015" name="Genome Announc.">
        <title>Expanding the biotechnology potential of lactobacilli through comparative genomics of 213 strains and associated genera.</title>
        <authorList>
            <person name="Sun Z."/>
            <person name="Harris H.M."/>
            <person name="McCann A."/>
            <person name="Guo C."/>
            <person name="Argimon S."/>
            <person name="Zhang W."/>
            <person name="Yang X."/>
            <person name="Jeffery I.B."/>
            <person name="Cooney J.C."/>
            <person name="Kagawa T.F."/>
            <person name="Liu W."/>
            <person name="Song Y."/>
            <person name="Salvetti E."/>
            <person name="Wrobel A."/>
            <person name="Rasinkangas P."/>
            <person name="Parkhill J."/>
            <person name="Rea M.C."/>
            <person name="O'Sullivan O."/>
            <person name="Ritari J."/>
            <person name="Douillard F.P."/>
            <person name="Paul Ross R."/>
            <person name="Yang R."/>
            <person name="Briner A.E."/>
            <person name="Felis G.E."/>
            <person name="de Vos W.M."/>
            <person name="Barrangou R."/>
            <person name="Klaenhammer T.R."/>
            <person name="Caufield P.W."/>
            <person name="Cui Y."/>
            <person name="Zhang H."/>
            <person name="O'Toole P.W."/>
        </authorList>
    </citation>
    <scope>NUCLEOTIDE SEQUENCE [LARGE SCALE GENOMIC DNA]</scope>
    <source>
        <strain evidence="7 8">DSM 12744</strain>
    </source>
</reference>
<evidence type="ECO:0000256" key="1">
    <source>
        <dbReference type="ARBA" id="ARBA00022692"/>
    </source>
</evidence>
<dbReference type="EMBL" id="AZEC01000002">
    <property type="protein sequence ID" value="KRL14238.1"/>
    <property type="molecule type" value="Genomic_DNA"/>
</dbReference>
<evidence type="ECO:0000256" key="5">
    <source>
        <dbReference type="ARBA" id="ARBA00023210"/>
    </source>
</evidence>
<dbReference type="InterPro" id="IPR010379">
    <property type="entry name" value="EzrA"/>
</dbReference>
<dbReference type="AlphaFoldDB" id="A0A0R1N1X1"/>
<dbReference type="STRING" id="1423792.FD09_GL001405"/>
<comment type="subcellular location">
    <subcellularLocation>
        <location evidence="6">Cell membrane</location>
        <topology evidence="6">Single-pass membrane protein</topology>
    </subcellularLocation>
    <text evidence="6">Colocalized with FtsZ to the nascent septal site.</text>
</comment>
<keyword evidence="5 6" id="KW-0717">Septation</keyword>
<dbReference type="GO" id="GO:0000917">
    <property type="term" value="P:division septum assembly"/>
    <property type="evidence" value="ECO:0007669"/>
    <property type="project" value="UniProtKB-KW"/>
</dbReference>
<protein>
    <recommendedName>
        <fullName evidence="6">Septation ring formation regulator EzrA</fullName>
    </recommendedName>
</protein>
<dbReference type="RefSeq" id="WP_057818267.1">
    <property type="nucleotide sequence ID" value="NZ_AZEC01000002.1"/>
</dbReference>
<comment type="similarity">
    <text evidence="6">Belongs to the EzrA family.</text>
</comment>
<keyword evidence="2 6" id="KW-1133">Transmembrane helix</keyword>
<keyword evidence="6" id="KW-1003">Cell membrane</keyword>
<accession>A0A0R1N1X1</accession>
<dbReference type="PATRIC" id="fig|1423792.3.peg.1422"/>
<feature type="topological domain" description="Extracellular" evidence="6">
    <location>
        <begin position="1"/>
        <end position="6"/>
    </location>
</feature>
<dbReference type="Pfam" id="PF06160">
    <property type="entry name" value="EzrA"/>
    <property type="match status" value="1"/>
</dbReference>
<keyword evidence="8" id="KW-1185">Reference proteome</keyword>
<dbReference type="HAMAP" id="MF_00728">
    <property type="entry name" value="EzrA"/>
    <property type="match status" value="1"/>
</dbReference>
<keyword evidence="3 6" id="KW-0175">Coiled coil</keyword>
<comment type="function">
    <text evidence="6">Negative regulator of FtsZ ring formation; modulates the frequency and position of FtsZ ring formation. Inhibits FtsZ ring formation at polar sites. Interacts either with FtsZ or with one of its binding partners to promote depolymerization.</text>
</comment>
<comment type="caution">
    <text evidence="7">The sequence shown here is derived from an EMBL/GenBank/DDBJ whole genome shotgun (WGS) entry which is preliminary data.</text>
</comment>
<feature type="topological domain" description="Cytoplasmic" evidence="6">
    <location>
        <begin position="26"/>
        <end position="571"/>
    </location>
</feature>
<dbReference type="GO" id="GO:0005940">
    <property type="term" value="C:septin ring"/>
    <property type="evidence" value="ECO:0007669"/>
    <property type="project" value="InterPro"/>
</dbReference>
<name>A0A0R1N1X1_9LACO</name>
<gene>
    <name evidence="6" type="primary">ezrA</name>
    <name evidence="7" type="ORF">FD09_GL001405</name>
</gene>
<dbReference type="GO" id="GO:0000921">
    <property type="term" value="P:septin ring assembly"/>
    <property type="evidence" value="ECO:0007669"/>
    <property type="project" value="InterPro"/>
</dbReference>
<keyword evidence="6" id="KW-0131">Cell cycle</keyword>
<evidence type="ECO:0000313" key="8">
    <source>
        <dbReference type="Proteomes" id="UP000051330"/>
    </source>
</evidence>
<keyword evidence="6" id="KW-0132">Cell division</keyword>
<keyword evidence="4 6" id="KW-0472">Membrane</keyword>
<dbReference type="Proteomes" id="UP000051330">
    <property type="component" value="Unassembled WGS sequence"/>
</dbReference>
<evidence type="ECO:0000313" key="7">
    <source>
        <dbReference type="EMBL" id="KRL14238.1"/>
    </source>
</evidence>
<evidence type="ECO:0000256" key="3">
    <source>
        <dbReference type="ARBA" id="ARBA00023054"/>
    </source>
</evidence>
<sequence>MPLWGIILVCILLVVGVSAAYVLFGQFQNKAALEELTKRQRKLADLSLHKKIGQLAQANLSGESLQIFHKWQHQFVRLTEDQFPKAADLLSQAADENDGYHIIQAKRIIATLNVLVADEERIAENITAALAKIEDVAQQNKAAQQAALERYKQLRKTVLVQSFSFGSALSHLQSTLTAINDAFQQVSVTASHGDHLKVRSQLDDITDQLDKLADAVEKLPPRVNELTNVFPGQSEELISGYHRLRQAGFRFFDINIPQELTKIDDDIHQAENQLAQYDIAGLIETNKEIAQAIDHLYDVMQKEIDAKDAVEQQRNELPAFITHAAVQNKTLQEEVTHLDESYFLNNDEVQTTAKFGRQIAEAQEKFTQDEQKIHDHQAVFTLIQEDLAKIETELAAIEKKQVAMDQDLSGLRSGEEIARQNLARFMMEYRETHRKMAQQNLPGLPKSYQNFASIVRQEIEKLDHDLNQVKINLEGITKQLIMTQEDLKTLQQRTEDLIDAAALTQEMLQYANALKQDHQAVAQASIQATQAFNTTFDYPHALDTIATAVETAEPGAYKRIEAAYRERQGQV</sequence>
<dbReference type="GO" id="GO:0005886">
    <property type="term" value="C:plasma membrane"/>
    <property type="evidence" value="ECO:0007669"/>
    <property type="project" value="UniProtKB-SubCell"/>
</dbReference>
<evidence type="ECO:0000256" key="6">
    <source>
        <dbReference type="HAMAP-Rule" id="MF_00728"/>
    </source>
</evidence>
<feature type="coiled-coil region" evidence="6">
    <location>
        <begin position="459"/>
        <end position="493"/>
    </location>
</feature>
<evidence type="ECO:0000256" key="2">
    <source>
        <dbReference type="ARBA" id="ARBA00022989"/>
    </source>
</evidence>
<organism evidence="7 8">
    <name type="scientific">Schleiferilactobacillus perolens DSM 12744</name>
    <dbReference type="NCBI Taxonomy" id="1423792"/>
    <lineage>
        <taxon>Bacteria</taxon>
        <taxon>Bacillati</taxon>
        <taxon>Bacillota</taxon>
        <taxon>Bacilli</taxon>
        <taxon>Lactobacillales</taxon>
        <taxon>Lactobacillaceae</taxon>
        <taxon>Schleiferilactobacillus</taxon>
    </lineage>
</organism>
<keyword evidence="1 6" id="KW-0812">Transmembrane</keyword>